<comment type="subcellular location">
    <subcellularLocation>
        <location evidence="1">Nucleus</location>
    </subcellularLocation>
</comment>
<dbReference type="Proteomes" id="UP000054359">
    <property type="component" value="Unassembled WGS sequence"/>
</dbReference>
<accession>A0A087TUP4</accession>
<feature type="region of interest" description="Disordered" evidence="2">
    <location>
        <begin position="218"/>
        <end position="247"/>
    </location>
</feature>
<evidence type="ECO:0000313" key="4">
    <source>
        <dbReference type="EMBL" id="KFM68833.1"/>
    </source>
</evidence>
<dbReference type="GO" id="GO:0003677">
    <property type="term" value="F:DNA binding"/>
    <property type="evidence" value="ECO:0007669"/>
    <property type="project" value="InterPro"/>
</dbReference>
<dbReference type="SUPFAM" id="SSF46689">
    <property type="entry name" value="Homeodomain-like"/>
    <property type="match status" value="1"/>
</dbReference>
<dbReference type="AlphaFoldDB" id="A0A087TUP4"/>
<dbReference type="InterPro" id="IPR009057">
    <property type="entry name" value="Homeodomain-like_sf"/>
</dbReference>
<dbReference type="EMBL" id="KK116811">
    <property type="protein sequence ID" value="KFM68833.1"/>
    <property type="molecule type" value="Genomic_DNA"/>
</dbReference>
<dbReference type="Pfam" id="PF01498">
    <property type="entry name" value="HTH_Tnp_Tc3_2"/>
    <property type="match status" value="1"/>
</dbReference>
<dbReference type="InterPro" id="IPR036397">
    <property type="entry name" value="RNaseH_sf"/>
</dbReference>
<dbReference type="OMA" id="WANRRIA"/>
<dbReference type="STRING" id="407821.A0A087TUP4"/>
<sequence>MPRYRIRAHCKQLSEFERGRIIGLKEAGWANRRIARHMSRSDAAIRRCWQEWVYNGRFQRHDGSCRPRSTTNREDRLIVRSAVTAPDSSLTKIRRATRTRVSTMTIHRRLIERNLRSCRPLSHLTLTPVHCQPRLQWCLDRSGWNDADWGRIVFSGEACFQLGRDYHRRRVWSHTERRADPAFTTARHTGPQIMDRDVISFDIRTPLVFIRGKLTAQRITGDEESQSPNRGGNELPPPPFSSGTTMKSLELFRYQS</sequence>
<keyword evidence="5" id="KW-1185">Reference proteome</keyword>
<dbReference type="GO" id="GO:0015074">
    <property type="term" value="P:DNA integration"/>
    <property type="evidence" value="ECO:0007669"/>
    <property type="project" value="InterPro"/>
</dbReference>
<organism evidence="4 5">
    <name type="scientific">Stegodyphus mimosarum</name>
    <name type="common">African social velvet spider</name>
    <dbReference type="NCBI Taxonomy" id="407821"/>
    <lineage>
        <taxon>Eukaryota</taxon>
        <taxon>Metazoa</taxon>
        <taxon>Ecdysozoa</taxon>
        <taxon>Arthropoda</taxon>
        <taxon>Chelicerata</taxon>
        <taxon>Arachnida</taxon>
        <taxon>Araneae</taxon>
        <taxon>Araneomorphae</taxon>
        <taxon>Entelegynae</taxon>
        <taxon>Eresoidea</taxon>
        <taxon>Eresidae</taxon>
        <taxon>Stegodyphus</taxon>
    </lineage>
</organism>
<dbReference type="Gene3D" id="1.10.10.60">
    <property type="entry name" value="Homeodomain-like"/>
    <property type="match status" value="1"/>
</dbReference>
<protein>
    <recommendedName>
        <fullName evidence="3">Transposase Tc1-like domain-containing protein</fullName>
    </recommendedName>
</protein>
<feature type="non-terminal residue" evidence="4">
    <location>
        <position position="256"/>
    </location>
</feature>
<name>A0A087TUP4_STEMI</name>
<evidence type="ECO:0000256" key="1">
    <source>
        <dbReference type="ARBA" id="ARBA00004123"/>
    </source>
</evidence>
<feature type="domain" description="Transposase Tc1-like" evidence="3">
    <location>
        <begin position="75"/>
        <end position="140"/>
    </location>
</feature>
<evidence type="ECO:0000313" key="5">
    <source>
        <dbReference type="Proteomes" id="UP000054359"/>
    </source>
</evidence>
<dbReference type="GO" id="GO:0005634">
    <property type="term" value="C:nucleus"/>
    <property type="evidence" value="ECO:0007669"/>
    <property type="project" value="UniProtKB-SubCell"/>
</dbReference>
<evidence type="ECO:0000259" key="3">
    <source>
        <dbReference type="Pfam" id="PF01498"/>
    </source>
</evidence>
<proteinExistence type="predicted"/>
<dbReference type="GO" id="GO:0006313">
    <property type="term" value="P:DNA transposition"/>
    <property type="evidence" value="ECO:0007669"/>
    <property type="project" value="InterPro"/>
</dbReference>
<dbReference type="OrthoDB" id="6432054at2759"/>
<reference evidence="4 5" key="1">
    <citation type="submission" date="2013-11" db="EMBL/GenBank/DDBJ databases">
        <title>Genome sequencing of Stegodyphus mimosarum.</title>
        <authorList>
            <person name="Bechsgaard J."/>
        </authorList>
    </citation>
    <scope>NUCLEOTIDE SEQUENCE [LARGE SCALE GENOMIC DNA]</scope>
</reference>
<dbReference type="Gene3D" id="3.30.420.10">
    <property type="entry name" value="Ribonuclease H-like superfamily/Ribonuclease H"/>
    <property type="match status" value="1"/>
</dbReference>
<dbReference type="InterPro" id="IPR002492">
    <property type="entry name" value="Transposase_Tc1-like"/>
</dbReference>
<gene>
    <name evidence="4" type="ORF">X975_07143</name>
</gene>
<evidence type="ECO:0000256" key="2">
    <source>
        <dbReference type="SAM" id="MobiDB-lite"/>
    </source>
</evidence>